<keyword evidence="3" id="KW-1185">Reference proteome</keyword>
<proteinExistence type="predicted"/>
<name>A0A0G4EVM4_VITBC</name>
<feature type="compositionally biased region" description="Gly residues" evidence="1">
    <location>
        <begin position="177"/>
        <end position="187"/>
    </location>
</feature>
<dbReference type="InParanoid" id="A0A0G4EVM4"/>
<dbReference type="AlphaFoldDB" id="A0A0G4EVM4"/>
<dbReference type="PhylomeDB" id="A0A0G4EVM4"/>
<gene>
    <name evidence="2" type="ORF">Vbra_1704</name>
</gene>
<sequence>MGCGIYPPKGPPGTSSKAQHHRSGHQCRPQRPAGLGSGACIASKPPSGRPDVNPHMAAAAVRQRERAAAKARAHQRAEEEELRTYREMLQNNPKLAGGRAKCPVARKAPPPKPPTRANVTKGTRVGDKGRAAGGVDKSALHRQSSAVRVSPSPAPRLTTQYDTSRQGVVQEGSRAAGEGGFGGDGGDGLGIRDVDVVVGVVDEVDDGSAQLYRRADEGPSCAIVAAHADQPDAAALHVSVSASSPLPAPSQHNGESTPMAIVGNDAVDDGVVMVGEVEGIVDEVADGSAQVVDEGRSRAAAAVRGELDGVSASTPSPLPAPFEHKQIQHAAADGREDAPAERESSVAIVFDEAERSGEGYSVGYGGSDEVGVVVLPGVNGPQDDQAKAVDVELCDASGAVAEPFAAAPSLISAPRAPKEDDQAITPGQNDARADQSQDGAAVECTSFVRGDGHSLVSEGYNMVKTVRRCSAAAAYVGAANTTISRWTKTVRSVRITQ</sequence>
<dbReference type="EMBL" id="CDMY01000319">
    <property type="protein sequence ID" value="CEM02141.1"/>
    <property type="molecule type" value="Genomic_DNA"/>
</dbReference>
<evidence type="ECO:0000313" key="2">
    <source>
        <dbReference type="EMBL" id="CEM02141.1"/>
    </source>
</evidence>
<feature type="compositionally biased region" description="Polar residues" evidence="1">
    <location>
        <begin position="157"/>
        <end position="167"/>
    </location>
</feature>
<feature type="region of interest" description="Disordered" evidence="1">
    <location>
        <begin position="1"/>
        <end position="81"/>
    </location>
</feature>
<organism evidence="2 3">
    <name type="scientific">Vitrella brassicaformis (strain CCMP3155)</name>
    <dbReference type="NCBI Taxonomy" id="1169540"/>
    <lineage>
        <taxon>Eukaryota</taxon>
        <taxon>Sar</taxon>
        <taxon>Alveolata</taxon>
        <taxon>Colpodellida</taxon>
        <taxon>Vitrellaceae</taxon>
        <taxon>Vitrella</taxon>
    </lineage>
</organism>
<feature type="region of interest" description="Disordered" evidence="1">
    <location>
        <begin position="94"/>
        <end position="187"/>
    </location>
</feature>
<feature type="region of interest" description="Disordered" evidence="1">
    <location>
        <begin position="415"/>
        <end position="437"/>
    </location>
</feature>
<evidence type="ECO:0000313" key="3">
    <source>
        <dbReference type="Proteomes" id="UP000041254"/>
    </source>
</evidence>
<dbReference type="VEuPathDB" id="CryptoDB:Vbra_1704"/>
<reference evidence="2 3" key="1">
    <citation type="submission" date="2014-11" db="EMBL/GenBank/DDBJ databases">
        <authorList>
            <person name="Zhu J."/>
            <person name="Qi W."/>
            <person name="Song R."/>
        </authorList>
    </citation>
    <scope>NUCLEOTIDE SEQUENCE [LARGE SCALE GENOMIC DNA]</scope>
</reference>
<dbReference type="Proteomes" id="UP000041254">
    <property type="component" value="Unassembled WGS sequence"/>
</dbReference>
<accession>A0A0G4EVM4</accession>
<evidence type="ECO:0000256" key="1">
    <source>
        <dbReference type="SAM" id="MobiDB-lite"/>
    </source>
</evidence>
<protein>
    <submittedName>
        <fullName evidence="2">Uncharacterized protein</fullName>
    </submittedName>
</protein>